<dbReference type="OrthoDB" id="1420297at2"/>
<evidence type="ECO:0000313" key="5">
    <source>
        <dbReference type="Proteomes" id="UP000198940"/>
    </source>
</evidence>
<evidence type="ECO:0000313" key="3">
    <source>
        <dbReference type="EMBL" id="SHL68094.1"/>
    </source>
</evidence>
<name>A0A1M7CLF2_9FLAO</name>
<gene>
    <name evidence="2" type="ORF">SAMN04487891_11617</name>
    <name evidence="3" type="ORF">SAMN05216293_4053</name>
</gene>
<feature type="signal peptide" evidence="1">
    <location>
        <begin position="1"/>
        <end position="21"/>
    </location>
</feature>
<dbReference type="AlphaFoldDB" id="A0A1M7CLF2"/>
<sequence>MKTMSKLFILALCLGPLTAQAQLVPKKKTTVTKINKPVENKPTVQAVRTNTERATAEIVKTTGCRPLAAASVNTVLTSRVAKTLSIKLDRESSYIRFNGSTQQLSISEYKVEKPGHDWLYFMNDVNSTKAEASFDEETRRFYLKITFEGDGSEIKGRCPGCIGRYEDSRAPDINWLGNRELIIELKPIVHGNSIAFEAKGTKLKGHFAINGPVQAFMPGLTTYFERQIMNAVEAQAKRLMNTSAVRTMMADAFRGTVNTLGLGGIDTVETGEDHLYICAK</sequence>
<keyword evidence="1" id="KW-0732">Signal</keyword>
<protein>
    <submittedName>
        <fullName evidence="3">Uncharacterized protein</fullName>
    </submittedName>
</protein>
<feature type="chain" id="PRO_5009924624" evidence="1">
    <location>
        <begin position="22"/>
        <end position="280"/>
    </location>
</feature>
<evidence type="ECO:0000313" key="2">
    <source>
        <dbReference type="EMBL" id="SFC63788.1"/>
    </source>
</evidence>
<evidence type="ECO:0000313" key="4">
    <source>
        <dbReference type="Proteomes" id="UP000184031"/>
    </source>
</evidence>
<reference evidence="3 4" key="1">
    <citation type="submission" date="2016-11" db="EMBL/GenBank/DDBJ databases">
        <authorList>
            <person name="Varghese N."/>
            <person name="Submissions S."/>
        </authorList>
    </citation>
    <scope>NUCLEOTIDE SEQUENCE [LARGE SCALE GENOMIC DNA]</scope>
    <source>
        <strain evidence="3 4">CGMCC 1.12174</strain>
        <strain evidence="2 5">DSM 26351</strain>
    </source>
</reference>
<dbReference type="Proteomes" id="UP000198940">
    <property type="component" value="Unassembled WGS sequence"/>
</dbReference>
<accession>A0A1M7CLF2</accession>
<keyword evidence="5" id="KW-1185">Reference proteome</keyword>
<dbReference type="RefSeq" id="WP_143070770.1">
    <property type="nucleotide sequence ID" value="NZ_FOKU01000016.1"/>
</dbReference>
<dbReference type="EMBL" id="FRAT01000014">
    <property type="protein sequence ID" value="SHL68094.1"/>
    <property type="molecule type" value="Genomic_DNA"/>
</dbReference>
<proteinExistence type="predicted"/>
<dbReference type="Proteomes" id="UP000184031">
    <property type="component" value="Unassembled WGS sequence"/>
</dbReference>
<evidence type="ECO:0000256" key="1">
    <source>
        <dbReference type="SAM" id="SignalP"/>
    </source>
</evidence>
<dbReference type="EMBL" id="FOKU01000016">
    <property type="protein sequence ID" value="SFC63788.1"/>
    <property type="molecule type" value="Genomic_DNA"/>
</dbReference>
<dbReference type="STRING" id="1055723.SAMN05216293_4053"/>
<organism evidence="3 4">
    <name type="scientific">Flagellimonas taeanensis</name>
    <dbReference type="NCBI Taxonomy" id="1005926"/>
    <lineage>
        <taxon>Bacteria</taxon>
        <taxon>Pseudomonadati</taxon>
        <taxon>Bacteroidota</taxon>
        <taxon>Flavobacteriia</taxon>
        <taxon>Flavobacteriales</taxon>
        <taxon>Flavobacteriaceae</taxon>
        <taxon>Flagellimonas</taxon>
    </lineage>
</organism>
<comment type="caution">
    <text evidence="3">The sequence shown here is derived from an EMBL/GenBank/DDBJ whole genome shotgun (WGS) entry which is preliminary data.</text>
</comment>